<dbReference type="EMBL" id="JACBPP010000008">
    <property type="protein sequence ID" value="KAF7999820.1"/>
    <property type="molecule type" value="Genomic_DNA"/>
</dbReference>
<dbReference type="Proteomes" id="UP000649328">
    <property type="component" value="Unassembled WGS sequence"/>
</dbReference>
<name>A0A8H7L9Y4_9ASCO</name>
<organism evidence="1 2">
    <name type="scientific">Metschnikowia pulcherrima</name>
    <dbReference type="NCBI Taxonomy" id="27326"/>
    <lineage>
        <taxon>Eukaryota</taxon>
        <taxon>Fungi</taxon>
        <taxon>Dikarya</taxon>
        <taxon>Ascomycota</taxon>
        <taxon>Saccharomycotina</taxon>
        <taxon>Pichiomycetes</taxon>
        <taxon>Metschnikowiaceae</taxon>
        <taxon>Metschnikowia</taxon>
    </lineage>
</organism>
<reference evidence="1" key="1">
    <citation type="submission" date="2020-10" db="EMBL/GenBank/DDBJ databases">
        <title>The Whole-Genome Sequence of Metschnikowia persimmonesis, a Novel Endophytic Yeast Species Isolated from Medicinal Plant Diospyros kaki Thumb.</title>
        <authorList>
            <person name="Rahmat E."/>
            <person name="Kang Y."/>
        </authorList>
    </citation>
    <scope>NUCLEOTIDE SEQUENCE</scope>
    <source>
        <strain evidence="1">KIOM G15050</strain>
    </source>
</reference>
<dbReference type="OrthoDB" id="2544694at2759"/>
<sequence length="64" mass="6783">MDYGTTKVDLHGITPNGTDVRISYSGKLLAPGGVSAVLSGEISSPEDYILSNTPIFRRIWNGSG</sequence>
<dbReference type="AlphaFoldDB" id="A0A8H7L9Y4"/>
<proteinExistence type="predicted"/>
<evidence type="ECO:0000313" key="1">
    <source>
        <dbReference type="EMBL" id="KAF7999820.1"/>
    </source>
</evidence>
<accession>A0A8H7L9Y4</accession>
<comment type="caution">
    <text evidence="1">The sequence shown here is derived from an EMBL/GenBank/DDBJ whole genome shotgun (WGS) entry which is preliminary data.</text>
</comment>
<gene>
    <name evidence="1" type="ORF">HF325_005669</name>
</gene>
<keyword evidence="2" id="KW-1185">Reference proteome</keyword>
<protein>
    <submittedName>
        <fullName evidence="1">Uncharacterized protein</fullName>
    </submittedName>
</protein>
<evidence type="ECO:0000313" key="2">
    <source>
        <dbReference type="Proteomes" id="UP000649328"/>
    </source>
</evidence>